<dbReference type="InterPro" id="IPR032675">
    <property type="entry name" value="LRR_dom_sf"/>
</dbReference>
<feature type="domain" description="F-box" evidence="4">
    <location>
        <begin position="108"/>
        <end position="143"/>
    </location>
</feature>
<dbReference type="CDD" id="cd22160">
    <property type="entry name" value="F-box_AtFBL13-like"/>
    <property type="match status" value="1"/>
</dbReference>
<sequence>MVEKRRCDHDEWTLEAVLSVYCVAGLVNECEEHFQEMRASGILPSVMCYCMMLAVYARNDRSAFTQLFQNIFLSLFMYVLCNSALEMFLNGARRCICSNDVSNLVDRISELPEEILGGIILSLLPLKEAAATSILSKRWRYVWCFTTNLYFDDDDNLLYFRALELEVRHQKSCRYVNWVNHVLKQHRGSVEQFRVCFHLDRRLASSIDKWIQFAMEKRVRVLLLDCQRAFYEASYSFPRTILGLEKEKVTPFCCDIPSLHSCGYTGFGFLRVLQLIGVDVTQEVVEYFLSNCRALERLSLGGARNLVNLRVVRPSVSLKYLSIRCCLGLKSVEICDANLVSFAYYGTQAKLLLNNLPSLVEVSFCEYSTFHPESIRLAFTPFLCFLSQLETLKLGIHLEMSSWSPWYASPVPTLPNVKHLELIVHPDTPFVLYHLASFLKASPSLQTLVLKLEYGSWEPWETTKVGKGPQWPHHNLKVVEIVGYRGRINVVEHVIYFIENVVALEKLVIDPVMCWLHHPTGMDRRIEDVKEEEEARDHAMHQLKQMVPSTVQFVCL</sequence>
<dbReference type="SUPFAM" id="SSF81383">
    <property type="entry name" value="F-box domain"/>
    <property type="match status" value="1"/>
</dbReference>
<name>A0AAD4VU62_PRUDU</name>
<dbReference type="Pfam" id="PF23622">
    <property type="entry name" value="LRR_At1g61320_AtMIF1"/>
    <property type="match status" value="1"/>
</dbReference>
<dbReference type="PANTHER" id="PTHR34145">
    <property type="entry name" value="OS02G0105600 PROTEIN"/>
    <property type="match status" value="1"/>
</dbReference>
<feature type="transmembrane region" description="Helical" evidence="3">
    <location>
        <begin position="71"/>
        <end position="89"/>
    </location>
</feature>
<evidence type="ECO:0000256" key="2">
    <source>
        <dbReference type="PROSITE-ProRule" id="PRU00708"/>
    </source>
</evidence>
<keyword evidence="3" id="KW-0472">Membrane</keyword>
<dbReference type="Proteomes" id="UP001054821">
    <property type="component" value="Chromosome 5"/>
</dbReference>
<accession>A0AAD4VU62</accession>
<dbReference type="Gene3D" id="3.80.10.10">
    <property type="entry name" value="Ribonuclease Inhibitor"/>
    <property type="match status" value="1"/>
</dbReference>
<reference evidence="6 7" key="1">
    <citation type="journal article" date="2022" name="G3 (Bethesda)">
        <title>Whole-genome sequence and methylome profiling of the almond [Prunus dulcis (Mill.) D.A. Webb] cultivar 'Nonpareil'.</title>
        <authorList>
            <person name="D'Amico-Willman K.M."/>
            <person name="Ouma W.Z."/>
            <person name="Meulia T."/>
            <person name="Sideli G.M."/>
            <person name="Gradziel T.M."/>
            <person name="Fresnedo-Ramirez J."/>
        </authorList>
    </citation>
    <scope>NUCLEOTIDE SEQUENCE [LARGE SCALE GENOMIC DNA]</scope>
    <source>
        <strain evidence="6">Clone GOH B32 T37-40</strain>
    </source>
</reference>
<dbReference type="InterPro" id="IPR011990">
    <property type="entry name" value="TPR-like_helical_dom_sf"/>
</dbReference>
<evidence type="ECO:0008006" key="8">
    <source>
        <dbReference type="Google" id="ProtNLM"/>
    </source>
</evidence>
<protein>
    <recommendedName>
        <fullName evidence="8">F-box domain-containing protein</fullName>
    </recommendedName>
</protein>
<dbReference type="InterPro" id="IPR053781">
    <property type="entry name" value="F-box_AtFBL13-like"/>
</dbReference>
<dbReference type="InterPro" id="IPR036047">
    <property type="entry name" value="F-box-like_dom_sf"/>
</dbReference>
<dbReference type="PROSITE" id="PS51375">
    <property type="entry name" value="PPR"/>
    <property type="match status" value="1"/>
</dbReference>
<keyword evidence="1" id="KW-0677">Repeat</keyword>
<dbReference type="Gene3D" id="1.25.40.10">
    <property type="entry name" value="Tetratricopeptide repeat domain"/>
    <property type="match status" value="1"/>
</dbReference>
<organism evidence="6 7">
    <name type="scientific">Prunus dulcis</name>
    <name type="common">Almond</name>
    <name type="synonym">Amygdalus dulcis</name>
    <dbReference type="NCBI Taxonomy" id="3755"/>
    <lineage>
        <taxon>Eukaryota</taxon>
        <taxon>Viridiplantae</taxon>
        <taxon>Streptophyta</taxon>
        <taxon>Embryophyta</taxon>
        <taxon>Tracheophyta</taxon>
        <taxon>Spermatophyta</taxon>
        <taxon>Magnoliopsida</taxon>
        <taxon>eudicotyledons</taxon>
        <taxon>Gunneridae</taxon>
        <taxon>Pentapetalae</taxon>
        <taxon>rosids</taxon>
        <taxon>fabids</taxon>
        <taxon>Rosales</taxon>
        <taxon>Rosaceae</taxon>
        <taxon>Amygdaloideae</taxon>
        <taxon>Amygdaleae</taxon>
        <taxon>Prunus</taxon>
    </lineage>
</organism>
<dbReference type="PANTHER" id="PTHR34145:SF68">
    <property type="entry name" value="FBD DOMAIN-CONTAINING PROTEIN"/>
    <property type="match status" value="1"/>
</dbReference>
<dbReference type="Pfam" id="PF00646">
    <property type="entry name" value="F-box"/>
    <property type="match status" value="1"/>
</dbReference>
<keyword evidence="3" id="KW-1133">Transmembrane helix</keyword>
<evidence type="ECO:0000256" key="1">
    <source>
        <dbReference type="ARBA" id="ARBA00022737"/>
    </source>
</evidence>
<evidence type="ECO:0000313" key="6">
    <source>
        <dbReference type="EMBL" id="KAI5329912.1"/>
    </source>
</evidence>
<evidence type="ECO:0000259" key="5">
    <source>
        <dbReference type="Pfam" id="PF23622"/>
    </source>
</evidence>
<dbReference type="InterPro" id="IPR053772">
    <property type="entry name" value="At1g61320/At1g61330-like"/>
</dbReference>
<dbReference type="NCBIfam" id="TIGR00756">
    <property type="entry name" value="PPR"/>
    <property type="match status" value="1"/>
</dbReference>
<keyword evidence="3" id="KW-0812">Transmembrane</keyword>
<proteinExistence type="predicted"/>
<dbReference type="EMBL" id="JAJFAZ020000005">
    <property type="protein sequence ID" value="KAI5329912.1"/>
    <property type="molecule type" value="Genomic_DNA"/>
</dbReference>
<evidence type="ECO:0000256" key="3">
    <source>
        <dbReference type="SAM" id="Phobius"/>
    </source>
</evidence>
<gene>
    <name evidence="6" type="ORF">L3X38_029309</name>
</gene>
<comment type="caution">
    <text evidence="6">The sequence shown here is derived from an EMBL/GenBank/DDBJ whole genome shotgun (WGS) entry which is preliminary data.</text>
</comment>
<dbReference type="InterPro" id="IPR002885">
    <property type="entry name" value="PPR_rpt"/>
</dbReference>
<evidence type="ECO:0000313" key="7">
    <source>
        <dbReference type="Proteomes" id="UP001054821"/>
    </source>
</evidence>
<dbReference type="SUPFAM" id="SSF52047">
    <property type="entry name" value="RNI-like"/>
    <property type="match status" value="1"/>
</dbReference>
<feature type="domain" description="At1g61320/AtMIF1 LRR" evidence="5">
    <location>
        <begin position="182"/>
        <end position="553"/>
    </location>
</feature>
<dbReference type="AlphaFoldDB" id="A0AAD4VU62"/>
<keyword evidence="7" id="KW-1185">Reference proteome</keyword>
<evidence type="ECO:0000259" key="4">
    <source>
        <dbReference type="Pfam" id="PF00646"/>
    </source>
</evidence>
<dbReference type="InterPro" id="IPR001810">
    <property type="entry name" value="F-box_dom"/>
</dbReference>
<dbReference type="InterPro" id="IPR055357">
    <property type="entry name" value="LRR_At1g61320_AtMIF1"/>
</dbReference>
<feature type="repeat" description="PPR" evidence="2">
    <location>
        <begin position="10"/>
        <end position="44"/>
    </location>
</feature>